<dbReference type="KEGG" id="cmag:CBW24_17125"/>
<keyword evidence="5" id="KW-1185">Reference proteome</keyword>
<gene>
    <name evidence="4" type="ORF">CBW24_17125</name>
</gene>
<dbReference type="Proteomes" id="UP000219050">
    <property type="component" value="Plasmid pDY25-C"/>
</dbReference>
<dbReference type="CDD" id="cd13666">
    <property type="entry name" value="PBP2_TRAP_DctP_like_1"/>
    <property type="match status" value="1"/>
</dbReference>
<evidence type="ECO:0000313" key="5">
    <source>
        <dbReference type="Proteomes" id="UP000219050"/>
    </source>
</evidence>
<geneLocation type="plasmid" evidence="5">
    <name>pdy25-c</name>
</geneLocation>
<accession>A0A291M4E3</accession>
<organism evidence="4 5">
    <name type="scientific">Pacificitalea manganoxidans</name>
    <dbReference type="NCBI Taxonomy" id="1411902"/>
    <lineage>
        <taxon>Bacteria</taxon>
        <taxon>Pseudomonadati</taxon>
        <taxon>Pseudomonadota</taxon>
        <taxon>Alphaproteobacteria</taxon>
        <taxon>Rhodobacterales</taxon>
        <taxon>Paracoccaceae</taxon>
        <taxon>Pacificitalea</taxon>
    </lineage>
</organism>
<dbReference type="InterPro" id="IPR018389">
    <property type="entry name" value="DctP_fam"/>
</dbReference>
<evidence type="ECO:0000256" key="2">
    <source>
        <dbReference type="ARBA" id="ARBA00022729"/>
    </source>
</evidence>
<comment type="subcellular location">
    <subcellularLocation>
        <location evidence="1">Periplasm</location>
    </subcellularLocation>
</comment>
<proteinExistence type="predicted"/>
<dbReference type="InterPro" id="IPR038404">
    <property type="entry name" value="TRAP_DctP_sf"/>
</dbReference>
<keyword evidence="2" id="KW-0732">Signal</keyword>
<reference evidence="4 5" key="1">
    <citation type="submission" date="2017-05" db="EMBL/GenBank/DDBJ databases">
        <title>Comparative genomic and metabolic analysis of manganese-oxidizing mechanisms in Celeribater manganoxidans DY25T: its adaption to the environment of polymetallic nodule.</title>
        <authorList>
            <person name="Wang X."/>
        </authorList>
    </citation>
    <scope>NUCLEOTIDE SEQUENCE [LARGE SCALE GENOMIC DNA]</scope>
    <source>
        <strain evidence="4 5">DY25</strain>
        <plasmid evidence="5">pdy25-c</plasmid>
    </source>
</reference>
<dbReference type="Gene3D" id="3.40.190.170">
    <property type="entry name" value="Bacterial extracellular solute-binding protein, family 7"/>
    <property type="match status" value="1"/>
</dbReference>
<evidence type="ECO:0000256" key="1">
    <source>
        <dbReference type="ARBA" id="ARBA00004418"/>
    </source>
</evidence>
<evidence type="ECO:0000256" key="3">
    <source>
        <dbReference type="ARBA" id="ARBA00022764"/>
    </source>
</evidence>
<evidence type="ECO:0008006" key="6">
    <source>
        <dbReference type="Google" id="ProtNLM"/>
    </source>
</evidence>
<dbReference type="GO" id="GO:0042597">
    <property type="term" value="C:periplasmic space"/>
    <property type="evidence" value="ECO:0007669"/>
    <property type="project" value="UniProtKB-SubCell"/>
</dbReference>
<dbReference type="EMBL" id="CP021407">
    <property type="protein sequence ID" value="ATI43861.1"/>
    <property type="molecule type" value="Genomic_DNA"/>
</dbReference>
<protein>
    <recommendedName>
        <fullName evidence="6">C4-dicarboxylate ABC transporter</fullName>
    </recommendedName>
</protein>
<name>A0A291M4E3_9RHOB</name>
<dbReference type="Pfam" id="PF03480">
    <property type="entry name" value="DctP"/>
    <property type="match status" value="1"/>
</dbReference>
<dbReference type="PANTHER" id="PTHR33376:SF15">
    <property type="entry name" value="BLL6794 PROTEIN"/>
    <property type="match status" value="1"/>
</dbReference>
<dbReference type="PANTHER" id="PTHR33376">
    <property type="match status" value="1"/>
</dbReference>
<keyword evidence="3" id="KW-0574">Periplasm</keyword>
<dbReference type="NCBIfam" id="NF037995">
    <property type="entry name" value="TRAP_S1"/>
    <property type="match status" value="1"/>
</dbReference>
<dbReference type="AlphaFoldDB" id="A0A291M4E3"/>
<dbReference type="GO" id="GO:0055085">
    <property type="term" value="P:transmembrane transport"/>
    <property type="evidence" value="ECO:0007669"/>
    <property type="project" value="InterPro"/>
</dbReference>
<sequence length="370" mass="39906">MGEIVCSLLNDFGRRPIMKYAAICAASALALYGSAAVAQETIRLTTVSGYPTTAAWVGKFEEIFVPEVDKRLAETGNYEIDWTYGWGGAIVAPKGELEAIESGLADIGVVQTVFHPDRLRVYDIAYSTPFVSTDIDLISATVNDLAEKYPAMQQVWEDNNQHMLTVLAAVDNYQIFLKGDYAGPESLSGLKLGGAGMNLRYVENVGATGVSSTLADFYNGIATGIFDGTMVWATAAEDFKIYEAAPTIVEIDFGGVNSMALSINQQAWDGMPDEVRTALNEAAEVYRKGLARYSMDEAAKAMENMVANGATLVEVSDEDRKVWADGMANIAGEWAGEVSAMGAPGQEILTDYIAAMRAADQPVMRDWSAQ</sequence>
<evidence type="ECO:0000313" key="4">
    <source>
        <dbReference type="EMBL" id="ATI43861.1"/>
    </source>
</evidence>
<keyword evidence="4" id="KW-0614">Plasmid</keyword>